<dbReference type="GO" id="GO:0003676">
    <property type="term" value="F:nucleic acid binding"/>
    <property type="evidence" value="ECO:0007669"/>
    <property type="project" value="InterPro"/>
</dbReference>
<dbReference type="InterPro" id="IPR012337">
    <property type="entry name" value="RNaseH-like_sf"/>
</dbReference>
<accession>A0A8S9X868</accession>
<dbReference type="InterPro" id="IPR036853">
    <property type="entry name" value="Ribosomal_uL14_sf"/>
</dbReference>
<dbReference type="FunFam" id="2.40.150.20:FF:000004">
    <property type="entry name" value="39S ribosomal protein L14, mitochondrial"/>
    <property type="match status" value="1"/>
</dbReference>
<evidence type="ECO:0000313" key="10">
    <source>
        <dbReference type="EMBL" id="KAF6205163.1"/>
    </source>
</evidence>
<dbReference type="PANTHER" id="PTHR21037:SF3">
    <property type="entry name" value="LARGE RIBOSOMAL SUBUNIT PROTEIN UL14M"/>
    <property type="match status" value="1"/>
</dbReference>
<dbReference type="CDD" id="cd00337">
    <property type="entry name" value="Ribosomal_uL14"/>
    <property type="match status" value="1"/>
</dbReference>
<dbReference type="InterPro" id="IPR002156">
    <property type="entry name" value="RNaseH_domain"/>
</dbReference>
<dbReference type="PANTHER" id="PTHR21037">
    <property type="entry name" value="39S RIBOSOMAL PROTEIN L14, MITOCHONDRIAL"/>
    <property type="match status" value="1"/>
</dbReference>
<dbReference type="SUPFAM" id="SSF53098">
    <property type="entry name" value="Ribonuclease H-like"/>
    <property type="match status" value="1"/>
</dbReference>
<dbReference type="Gene3D" id="3.30.420.10">
    <property type="entry name" value="Ribonuclease H-like superfamily/Ribonuclease H"/>
    <property type="match status" value="1"/>
</dbReference>
<comment type="similarity">
    <text evidence="2">Belongs to the universal ribosomal protein uL14 family.</text>
</comment>
<evidence type="ECO:0000256" key="4">
    <source>
        <dbReference type="ARBA" id="ARBA00022980"/>
    </source>
</evidence>
<dbReference type="EMBL" id="WIXP02000009">
    <property type="protein sequence ID" value="KAF6205163.1"/>
    <property type="molecule type" value="Genomic_DNA"/>
</dbReference>
<comment type="subcellular location">
    <subcellularLocation>
        <location evidence="1">Mitochondrion</location>
    </subcellularLocation>
</comment>
<evidence type="ECO:0000256" key="7">
    <source>
        <dbReference type="ARBA" id="ARBA00040118"/>
    </source>
</evidence>
<dbReference type="Pfam" id="PF00075">
    <property type="entry name" value="RNase_H"/>
    <property type="match status" value="1"/>
</dbReference>
<protein>
    <recommendedName>
        <fullName evidence="7">Large ribosomal subunit protein uL14m</fullName>
    </recommendedName>
    <alternativeName>
        <fullName evidence="8">39S ribosomal protein L14, mitochondrial</fullName>
    </alternativeName>
</protein>
<gene>
    <name evidence="10" type="ORF">GE061_019330</name>
</gene>
<comment type="caution">
    <text evidence="10">The sequence shown here is derived from an EMBL/GenBank/DDBJ whole genome shotgun (WGS) entry which is preliminary data.</text>
</comment>
<dbReference type="SMART" id="SM01374">
    <property type="entry name" value="Ribosomal_L14"/>
    <property type="match status" value="1"/>
</dbReference>
<dbReference type="OrthoDB" id="274765at2759"/>
<keyword evidence="4" id="KW-0689">Ribosomal protein</keyword>
<evidence type="ECO:0000259" key="9">
    <source>
        <dbReference type="PROSITE" id="PS50879"/>
    </source>
</evidence>
<dbReference type="InterPro" id="IPR036397">
    <property type="entry name" value="RNaseH_sf"/>
</dbReference>
<name>A0A8S9X868_APOLU</name>
<dbReference type="CDD" id="cd09276">
    <property type="entry name" value="Rnase_HI_RT_non_LTR"/>
    <property type="match status" value="1"/>
</dbReference>
<dbReference type="GO" id="GO:0005840">
    <property type="term" value="C:ribosome"/>
    <property type="evidence" value="ECO:0007669"/>
    <property type="project" value="UniProtKB-KW"/>
</dbReference>
<dbReference type="GO" id="GO:0004523">
    <property type="term" value="F:RNA-DNA hybrid ribonuclease activity"/>
    <property type="evidence" value="ECO:0007669"/>
    <property type="project" value="InterPro"/>
</dbReference>
<dbReference type="SUPFAM" id="SSF50193">
    <property type="entry name" value="Ribosomal protein L14"/>
    <property type="match status" value="1"/>
</dbReference>
<evidence type="ECO:0000256" key="8">
    <source>
        <dbReference type="ARBA" id="ARBA00042938"/>
    </source>
</evidence>
<evidence type="ECO:0000256" key="2">
    <source>
        <dbReference type="ARBA" id="ARBA00010745"/>
    </source>
</evidence>
<dbReference type="HAMAP" id="MF_01367">
    <property type="entry name" value="Ribosomal_uL14"/>
    <property type="match status" value="1"/>
</dbReference>
<dbReference type="Pfam" id="PF00238">
    <property type="entry name" value="Ribosomal_L14"/>
    <property type="match status" value="1"/>
</dbReference>
<evidence type="ECO:0000313" key="11">
    <source>
        <dbReference type="Proteomes" id="UP000466442"/>
    </source>
</evidence>
<keyword evidence="5" id="KW-0496">Mitochondrion</keyword>
<dbReference type="PROSITE" id="PS50879">
    <property type="entry name" value="RNASE_H_1"/>
    <property type="match status" value="1"/>
</dbReference>
<dbReference type="Proteomes" id="UP000466442">
    <property type="component" value="Linkage Group LG9"/>
</dbReference>
<dbReference type="Gene3D" id="2.40.150.20">
    <property type="entry name" value="Ribosomal protein L14"/>
    <property type="match status" value="1"/>
</dbReference>
<dbReference type="AlphaFoldDB" id="A0A8S9X868"/>
<keyword evidence="11" id="KW-1185">Reference proteome</keyword>
<feature type="domain" description="RNase H type-1" evidence="9">
    <location>
        <begin position="33"/>
        <end position="166"/>
    </location>
</feature>
<evidence type="ECO:0000256" key="1">
    <source>
        <dbReference type="ARBA" id="ARBA00004173"/>
    </source>
</evidence>
<reference evidence="10" key="1">
    <citation type="journal article" date="2021" name="Mol. Ecol. Resour.">
        <title>Apolygus lucorum genome provides insights into omnivorousness and mesophyll feeding.</title>
        <authorList>
            <person name="Liu Y."/>
            <person name="Liu H."/>
            <person name="Wang H."/>
            <person name="Huang T."/>
            <person name="Liu B."/>
            <person name="Yang B."/>
            <person name="Yin L."/>
            <person name="Li B."/>
            <person name="Zhang Y."/>
            <person name="Zhang S."/>
            <person name="Jiang F."/>
            <person name="Zhang X."/>
            <person name="Ren Y."/>
            <person name="Wang B."/>
            <person name="Wang S."/>
            <person name="Lu Y."/>
            <person name="Wu K."/>
            <person name="Fan W."/>
            <person name="Wang G."/>
        </authorList>
    </citation>
    <scope>NUCLEOTIDE SEQUENCE</scope>
    <source>
        <strain evidence="10">12Hb</strain>
    </source>
</reference>
<evidence type="ECO:0000256" key="5">
    <source>
        <dbReference type="ARBA" id="ARBA00023128"/>
    </source>
</evidence>
<dbReference type="GO" id="GO:0003735">
    <property type="term" value="F:structural constituent of ribosome"/>
    <property type="evidence" value="ECO:0007669"/>
    <property type="project" value="InterPro"/>
</dbReference>
<evidence type="ECO:0000256" key="6">
    <source>
        <dbReference type="ARBA" id="ARBA00023274"/>
    </source>
</evidence>
<dbReference type="GO" id="GO:0006412">
    <property type="term" value="P:translation"/>
    <property type="evidence" value="ECO:0007669"/>
    <property type="project" value="InterPro"/>
</dbReference>
<organism evidence="10 11">
    <name type="scientific">Apolygus lucorum</name>
    <name type="common">Small green plant bug</name>
    <name type="synonym">Lygocoris lucorum</name>
    <dbReference type="NCBI Taxonomy" id="248454"/>
    <lineage>
        <taxon>Eukaryota</taxon>
        <taxon>Metazoa</taxon>
        <taxon>Ecdysozoa</taxon>
        <taxon>Arthropoda</taxon>
        <taxon>Hexapoda</taxon>
        <taxon>Insecta</taxon>
        <taxon>Pterygota</taxon>
        <taxon>Neoptera</taxon>
        <taxon>Paraneoptera</taxon>
        <taxon>Hemiptera</taxon>
        <taxon>Heteroptera</taxon>
        <taxon>Panheteroptera</taxon>
        <taxon>Cimicomorpha</taxon>
        <taxon>Miridae</taxon>
        <taxon>Mirini</taxon>
        <taxon>Apolygus</taxon>
    </lineage>
</organism>
<proteinExistence type="inferred from homology"/>
<keyword evidence="6" id="KW-0687">Ribonucleoprotein</keyword>
<keyword evidence="3" id="KW-0809">Transit peptide</keyword>
<dbReference type="GO" id="GO:0005743">
    <property type="term" value="C:mitochondrial inner membrane"/>
    <property type="evidence" value="ECO:0007669"/>
    <property type="project" value="UniProtKB-ARBA"/>
</dbReference>
<sequence>MSKLKSEIPGIKKKTTFQEEARMRAVEHINNNYSNHIQIYTDGAKNHNGSAAAMWCRHHNYTESNKLRDAKSIFQAELNGIEMAVQHTDDHSPGSKLVIITDSQAAIVALRNLQKGRVIPIPLIRTYESLEARWTSGIDIKLQWCPSHVQVDGNERADRASVLAARDQIIDQHSYMDYKDLYDQIRLETWEAWKQEYWSMEEGPGGWMRRLKLDINERAWFSEARDLNVKTITRINRVLIGHCNNRKLLHLMRVVSDPFCNLCGVAQVQDVLHFFLDCAFTADVLKEHMEEEMAKTYDHYNKEAVMEYLGEGLKDLKRLTRLLESVARKFQSLPNNNIETGNKQEMELVRFGLRHIHTSPPCSHIIKMSRLRVVDNSAIGKEAMAEGRPPKVIHVYTKTGVGTIGDKVLMAIKGEKKKGILVGVKKHQPPHVPKFDTNNVVLIDDAGTPLGTRIHAPVPHLLRTILKERTIAKKSDYSKLIAIATRFV</sequence>
<dbReference type="InterPro" id="IPR000218">
    <property type="entry name" value="Ribosomal_uL14"/>
</dbReference>
<evidence type="ECO:0000256" key="3">
    <source>
        <dbReference type="ARBA" id="ARBA00022946"/>
    </source>
</evidence>
<dbReference type="GO" id="GO:1990904">
    <property type="term" value="C:ribonucleoprotein complex"/>
    <property type="evidence" value="ECO:0007669"/>
    <property type="project" value="UniProtKB-KW"/>
</dbReference>